<proteinExistence type="predicted"/>
<comment type="caution">
    <text evidence="2">The sequence shown here is derived from an EMBL/GenBank/DDBJ whole genome shotgun (WGS) entry which is preliminary data.</text>
</comment>
<dbReference type="RefSeq" id="WP_371755242.1">
    <property type="nucleotide sequence ID" value="NZ_JAYJLD010000027.1"/>
</dbReference>
<evidence type="ECO:0000313" key="2">
    <source>
        <dbReference type="EMBL" id="MEB3103117.1"/>
    </source>
</evidence>
<dbReference type="InterPro" id="IPR010982">
    <property type="entry name" value="Lambda_DNA-bd_dom_sf"/>
</dbReference>
<dbReference type="Pfam" id="PF01381">
    <property type="entry name" value="HTH_3"/>
    <property type="match status" value="1"/>
</dbReference>
<reference evidence="2" key="1">
    <citation type="submission" date="2023-12" db="EMBL/GenBank/DDBJ databases">
        <title>Fervidustalea candida gen. nov., sp. nov., a novel member of the family Paenibacillaceae isolated from a geothermal area.</title>
        <authorList>
            <person name="Li W.-J."/>
            <person name="Jiao J.-Y."/>
            <person name="Chen Y."/>
        </authorList>
    </citation>
    <scope>NUCLEOTIDE SEQUENCE</scope>
    <source>
        <strain evidence="2">SYSU GA230002</strain>
    </source>
</reference>
<protein>
    <submittedName>
        <fullName evidence="2">Helix-turn-helix transcriptional regulator</fullName>
    </submittedName>
</protein>
<feature type="domain" description="HTH cro/C1-type" evidence="1">
    <location>
        <begin position="1"/>
        <end position="55"/>
    </location>
</feature>
<dbReference type="InterPro" id="IPR001387">
    <property type="entry name" value="Cro/C1-type_HTH"/>
</dbReference>
<dbReference type="Proteomes" id="UP001310386">
    <property type="component" value="Unassembled WGS sequence"/>
</dbReference>
<evidence type="ECO:0000259" key="1">
    <source>
        <dbReference type="PROSITE" id="PS50943"/>
    </source>
</evidence>
<organism evidence="2 3">
    <name type="scientific">Ferviditalea candida</name>
    <dbReference type="NCBI Taxonomy" id="3108399"/>
    <lineage>
        <taxon>Bacteria</taxon>
        <taxon>Bacillati</taxon>
        <taxon>Bacillota</taxon>
        <taxon>Bacilli</taxon>
        <taxon>Bacillales</taxon>
        <taxon>Paenibacillaceae</taxon>
        <taxon>Ferviditalea</taxon>
    </lineage>
</organism>
<dbReference type="PROSITE" id="PS50943">
    <property type="entry name" value="HTH_CROC1"/>
    <property type="match status" value="1"/>
</dbReference>
<accession>A0ABU5ZLH0</accession>
<dbReference type="Gene3D" id="1.10.260.40">
    <property type="entry name" value="lambda repressor-like DNA-binding domains"/>
    <property type="match status" value="1"/>
</dbReference>
<gene>
    <name evidence="2" type="ORF">VF724_15780</name>
</gene>
<dbReference type="EMBL" id="JAYJLD010000027">
    <property type="protein sequence ID" value="MEB3103117.1"/>
    <property type="molecule type" value="Genomic_DNA"/>
</dbReference>
<dbReference type="CDD" id="cd00093">
    <property type="entry name" value="HTH_XRE"/>
    <property type="match status" value="1"/>
</dbReference>
<name>A0ABU5ZLH0_9BACL</name>
<sequence length="71" mass="8234">MRKRLKEAGLTQREFSKRLGVEESFTSMVISGERQFSYERSINAAEILGCHPKALHEWREVPLSELQKGKE</sequence>
<dbReference type="SUPFAM" id="SSF47413">
    <property type="entry name" value="lambda repressor-like DNA-binding domains"/>
    <property type="match status" value="1"/>
</dbReference>
<evidence type="ECO:0000313" key="3">
    <source>
        <dbReference type="Proteomes" id="UP001310386"/>
    </source>
</evidence>
<dbReference type="SMART" id="SM00530">
    <property type="entry name" value="HTH_XRE"/>
    <property type="match status" value="1"/>
</dbReference>
<keyword evidence="3" id="KW-1185">Reference proteome</keyword>